<accession>A0A7W7ZLN7</accession>
<dbReference type="Proteomes" id="UP000584867">
    <property type="component" value="Unassembled WGS sequence"/>
</dbReference>
<protein>
    <submittedName>
        <fullName evidence="2">SRNA-binding regulator protein Hfq</fullName>
    </submittedName>
</protein>
<feature type="region of interest" description="Disordered" evidence="1">
    <location>
        <begin position="27"/>
        <end position="51"/>
    </location>
</feature>
<dbReference type="InterPro" id="IPR010920">
    <property type="entry name" value="LSM_dom_sf"/>
</dbReference>
<dbReference type="AlphaFoldDB" id="A0A7W7ZLN7"/>
<gene>
    <name evidence="2" type="ORF">HDF15_000510</name>
</gene>
<dbReference type="Gene3D" id="2.30.30.100">
    <property type="match status" value="1"/>
</dbReference>
<comment type="caution">
    <text evidence="2">The sequence shown here is derived from an EMBL/GenBank/DDBJ whole genome shotgun (WGS) entry which is preliminary data.</text>
</comment>
<name>A0A7W7ZLN7_9BACT</name>
<dbReference type="RefSeq" id="WP_014265609.1">
    <property type="nucleotide sequence ID" value="NZ_JACHIO010000002.1"/>
</dbReference>
<dbReference type="SUPFAM" id="SSF50182">
    <property type="entry name" value="Sm-like ribonucleoproteins"/>
    <property type="match status" value="1"/>
</dbReference>
<organism evidence="2 3">
    <name type="scientific">Granulicella mallensis</name>
    <dbReference type="NCBI Taxonomy" id="940614"/>
    <lineage>
        <taxon>Bacteria</taxon>
        <taxon>Pseudomonadati</taxon>
        <taxon>Acidobacteriota</taxon>
        <taxon>Terriglobia</taxon>
        <taxon>Terriglobales</taxon>
        <taxon>Acidobacteriaceae</taxon>
        <taxon>Granulicella</taxon>
    </lineage>
</organism>
<proteinExistence type="predicted"/>
<dbReference type="GO" id="GO:0003723">
    <property type="term" value="F:RNA binding"/>
    <property type="evidence" value="ECO:0007669"/>
    <property type="project" value="InterPro"/>
</dbReference>
<evidence type="ECO:0000313" key="3">
    <source>
        <dbReference type="Proteomes" id="UP000584867"/>
    </source>
</evidence>
<evidence type="ECO:0000256" key="1">
    <source>
        <dbReference type="SAM" id="MobiDB-lite"/>
    </source>
</evidence>
<reference evidence="2 3" key="1">
    <citation type="submission" date="2020-08" db="EMBL/GenBank/DDBJ databases">
        <title>Genomic Encyclopedia of Type Strains, Phase IV (KMG-V): Genome sequencing to study the core and pangenomes of soil and plant-associated prokaryotes.</title>
        <authorList>
            <person name="Whitman W."/>
        </authorList>
    </citation>
    <scope>NUCLEOTIDE SEQUENCE [LARGE SCALE GENOMIC DNA]</scope>
    <source>
        <strain evidence="2 3">X5P3</strain>
    </source>
</reference>
<dbReference type="InterPro" id="IPR005001">
    <property type="entry name" value="Hfq"/>
</dbReference>
<dbReference type="GO" id="GO:0006355">
    <property type="term" value="P:regulation of DNA-templated transcription"/>
    <property type="evidence" value="ECO:0007669"/>
    <property type="project" value="InterPro"/>
</dbReference>
<sequence>MNDLTEIARKAEASAFNGTRKLVRPHLPIGNQRRDSLHSDDPLTHAMSDTHSVPESSHAEVFYFQKQVQQHTEMTVVLEDGEEINGVIEWYDKCVVKLKAGRRRMMIYKSGIKYMYKASEALAGKSVMK</sequence>
<dbReference type="EMBL" id="JACHIO010000002">
    <property type="protein sequence ID" value="MBB5062183.1"/>
    <property type="molecule type" value="Genomic_DNA"/>
</dbReference>
<dbReference type="Pfam" id="PF17209">
    <property type="entry name" value="Hfq"/>
    <property type="match status" value="1"/>
</dbReference>
<feature type="compositionally biased region" description="Basic and acidic residues" evidence="1">
    <location>
        <begin position="32"/>
        <end position="43"/>
    </location>
</feature>
<evidence type="ECO:0000313" key="2">
    <source>
        <dbReference type="EMBL" id="MBB5062183.1"/>
    </source>
</evidence>